<dbReference type="GO" id="GO:0051082">
    <property type="term" value="F:unfolded protein binding"/>
    <property type="evidence" value="ECO:0007669"/>
    <property type="project" value="TreeGrafter"/>
</dbReference>
<dbReference type="InterPro" id="IPR008978">
    <property type="entry name" value="HSP20-like_chaperone"/>
</dbReference>
<dbReference type="SUPFAM" id="SSF49764">
    <property type="entry name" value="HSP20-like chaperones"/>
    <property type="match status" value="1"/>
</dbReference>
<dbReference type="PROSITE" id="PS01031">
    <property type="entry name" value="SHSP"/>
    <property type="match status" value="1"/>
</dbReference>
<evidence type="ECO:0000256" key="12">
    <source>
        <dbReference type="SAM" id="SignalP"/>
    </source>
</evidence>
<feature type="chain" id="PRO_5035286309" description="Heat shock protein beta-2" evidence="12">
    <location>
        <begin position="21"/>
        <end position="377"/>
    </location>
</feature>
<dbReference type="PRINTS" id="PR00299">
    <property type="entry name" value="ACRYSTALLIN"/>
</dbReference>
<dbReference type="Pfam" id="PF00011">
    <property type="entry name" value="HSP20"/>
    <property type="match status" value="1"/>
</dbReference>
<feature type="domain" description="SHSP" evidence="13">
    <location>
        <begin position="250"/>
        <end position="358"/>
    </location>
</feature>
<evidence type="ECO:0000256" key="10">
    <source>
        <dbReference type="RuleBase" id="RU003616"/>
    </source>
</evidence>
<dbReference type="KEGG" id="panu:101007984"/>
<comment type="similarity">
    <text evidence="9 10">Belongs to the small heat shock protein (HSP20) family.</text>
</comment>
<feature type="region of interest" description="Disordered" evidence="11">
    <location>
        <begin position="166"/>
        <end position="203"/>
    </location>
</feature>
<dbReference type="FunFam" id="2.60.40.790:FF:000025">
    <property type="entry name" value="heat shock protein beta-2"/>
    <property type="match status" value="1"/>
</dbReference>
<evidence type="ECO:0000256" key="3">
    <source>
        <dbReference type="ARBA" id="ARBA00022490"/>
    </source>
</evidence>
<keyword evidence="5" id="KW-0539">Nucleus</keyword>
<dbReference type="HOGENOM" id="CLU_095001_1_0_1"/>
<dbReference type="GO" id="GO:0009408">
    <property type="term" value="P:response to heat"/>
    <property type="evidence" value="ECO:0007669"/>
    <property type="project" value="TreeGrafter"/>
</dbReference>
<dbReference type="Ensembl" id="ENSPANT00000010138.3">
    <property type="protein sequence ID" value="ENSPANP00000010530.2"/>
    <property type="gene ID" value="ENSPANG00000007280.3"/>
</dbReference>
<keyword evidence="12" id="KW-0732">Signal</keyword>
<dbReference type="eggNOG" id="KOG3591">
    <property type="taxonomic scope" value="Eukaryota"/>
</dbReference>
<dbReference type="PANTHER" id="PTHR45640">
    <property type="entry name" value="HEAT SHOCK PROTEIN HSP-12.2-RELATED"/>
    <property type="match status" value="1"/>
</dbReference>
<protein>
    <recommendedName>
        <fullName evidence="8">Heat shock protein beta-2</fullName>
    </recommendedName>
</protein>
<reference evidence="14" key="2">
    <citation type="submission" date="2025-08" db="UniProtKB">
        <authorList>
            <consortium name="Ensembl"/>
        </authorList>
    </citation>
    <scope>IDENTIFICATION</scope>
</reference>
<dbReference type="GO" id="GO:0005212">
    <property type="term" value="F:structural constituent of eye lens"/>
    <property type="evidence" value="ECO:0007669"/>
    <property type="project" value="InterPro"/>
</dbReference>
<dbReference type="CDD" id="cd06476">
    <property type="entry name" value="ACD_HspB2_like"/>
    <property type="match status" value="1"/>
</dbReference>
<dbReference type="RefSeq" id="XP_003910740.5">
    <property type="nucleotide sequence ID" value="XM_003910691.5"/>
</dbReference>
<accession>A0A096NCI3</accession>
<organism evidence="14 15">
    <name type="scientific">Papio anubis</name>
    <name type="common">Olive baboon</name>
    <dbReference type="NCBI Taxonomy" id="9555"/>
    <lineage>
        <taxon>Eukaryota</taxon>
        <taxon>Metazoa</taxon>
        <taxon>Chordata</taxon>
        <taxon>Craniata</taxon>
        <taxon>Vertebrata</taxon>
        <taxon>Euteleostomi</taxon>
        <taxon>Mammalia</taxon>
        <taxon>Eutheria</taxon>
        <taxon>Euarchontoglires</taxon>
        <taxon>Primates</taxon>
        <taxon>Haplorrhini</taxon>
        <taxon>Catarrhini</taxon>
        <taxon>Cercopithecidae</taxon>
        <taxon>Cercopithecinae</taxon>
        <taxon>Papio</taxon>
    </lineage>
</organism>
<comment type="function">
    <text evidence="6">May regulate the kinase DMPK.</text>
</comment>
<dbReference type="AlphaFoldDB" id="A0A096NCI3"/>
<dbReference type="GO" id="GO:0005737">
    <property type="term" value="C:cytoplasm"/>
    <property type="evidence" value="ECO:0007669"/>
    <property type="project" value="UniProtKB-SubCell"/>
</dbReference>
<dbReference type="PANTHER" id="PTHR45640:SF27">
    <property type="entry name" value="HEAT SHOCK PROTEIN BETA-2"/>
    <property type="match status" value="1"/>
</dbReference>
<dbReference type="GeneTree" id="ENSGT00940000161288"/>
<comment type="subunit">
    <text evidence="7">Interacts with DMPK; may enhance its kinase activity.</text>
</comment>
<evidence type="ECO:0000256" key="8">
    <source>
        <dbReference type="ARBA" id="ARBA00073533"/>
    </source>
</evidence>
<name>A0A096NCI3_PAPAN</name>
<sequence length="377" mass="40847">MVNMSVPAICLLPWVDLGLGEDSDIWAERPHSLKKRAERFLASFILCGSQNIKSRSALGIGCTVLDTKEEKMRCGNVQTVCEGLSEASSCPRHHQLPLLSSFPTRTLSCPLRPPATAEECAGEGTRGPGGAGHTLVALTQGPHSPPLPPRGSHYFGWCRPRPHLLSSPGSPGSWRGRSAPVGAAPRTRAPAASAAMSGRSVPHAHPATAEYEFANPSRLGEQRFGEGLLPEEILTPTLYHGYYVRPRAAPAGEGSRAGASELRLSEGKFQAFLDVSHFTPDEVTVRTVDNLLEVSARHPQRLDRHGFVSREFCRTYVLPADVDPWRVRAALSHDGILNLEAPRGGRHLDTEVNEVYISLLPAPPDPEEEEEAAIVEP</sequence>
<dbReference type="Bgee" id="ENSPANG00000007280">
    <property type="expression patterns" value="Expressed in skeletal muscle tissue and 39 other cell types or tissues"/>
</dbReference>
<dbReference type="STRING" id="9555.ENSPANP00000010530"/>
<dbReference type="Gene3D" id="2.60.40.790">
    <property type="match status" value="1"/>
</dbReference>
<keyword evidence="15" id="KW-1185">Reference proteome</keyword>
<reference evidence="14 15" key="1">
    <citation type="submission" date="2012-03" db="EMBL/GenBank/DDBJ databases">
        <title>Whole Genome Assembly of Papio anubis.</title>
        <authorList>
            <person name="Liu Y.L."/>
            <person name="Abraham K.A."/>
            <person name="Akbar H.A."/>
            <person name="Ali S.A."/>
            <person name="Anosike U.A."/>
            <person name="Aqrawi P.A."/>
            <person name="Arias F.A."/>
            <person name="Attaway T.A."/>
            <person name="Awwad R.A."/>
            <person name="Babu C.B."/>
            <person name="Bandaranaike D.B."/>
            <person name="Battles P.B."/>
            <person name="Bell A.B."/>
            <person name="Beltran B.B."/>
            <person name="Berhane-Mersha D.B."/>
            <person name="Bess C.B."/>
            <person name="Bickham C.B."/>
            <person name="Bolden T.B."/>
            <person name="Carter K.C."/>
            <person name="Chau D.C."/>
            <person name="Chavez A.C."/>
            <person name="Clerc-Blankenburg K.C."/>
            <person name="Coyle M.C."/>
            <person name="Dao M.D."/>
            <person name="Davila M.L.D."/>
            <person name="Davy-Carroll L.D."/>
            <person name="Denson S.D."/>
            <person name="Dinh H.D."/>
            <person name="Fernandez S.F."/>
            <person name="Fernando P.F."/>
            <person name="Forbes L.F."/>
            <person name="Francis C.F."/>
            <person name="Francisco L.F."/>
            <person name="Fu Q.F."/>
            <person name="Garcia-Iii R.G."/>
            <person name="Garrett T.G."/>
            <person name="Gross S.G."/>
            <person name="Gubbala S.G."/>
            <person name="Hirani K.H."/>
            <person name="Hogues M.H."/>
            <person name="Hollins B.H."/>
            <person name="Jackson L.J."/>
            <person name="Javaid M.J."/>
            <person name="Jhangiani S.J."/>
            <person name="Johnson A.J."/>
            <person name="Johnson B.J."/>
            <person name="Jones J.J."/>
            <person name="Joshi V.J."/>
            <person name="Kalu J.K."/>
            <person name="Khan N.K."/>
            <person name="Korchina V.K."/>
            <person name="Kovar C.K."/>
            <person name="Lago L.L."/>
            <person name="Lara F.L."/>
            <person name="Le T.-K.L."/>
            <person name="Lee S.L."/>
            <person name="Legall-Iii F.L."/>
            <person name="Lemon S.L."/>
            <person name="Liu J.L."/>
            <person name="Liu Y.-S.L."/>
            <person name="Liyanage D.L."/>
            <person name="Lopez J.L."/>
            <person name="Lorensuhewa L.L."/>
            <person name="Mata R.M."/>
            <person name="Mathew T.M."/>
            <person name="Mercado C.M."/>
            <person name="Mercado I.M."/>
            <person name="Morales K.M."/>
            <person name="Morgan M.M."/>
            <person name="Munidasa M.M."/>
            <person name="Ngo D.N."/>
            <person name="Nguyen L.N."/>
            <person name="Nguyen T.N."/>
            <person name="Nguyen N.N."/>
            <person name="Obregon M.O."/>
            <person name="Okwuonu G.O."/>
            <person name="Ongeri F.O."/>
            <person name="Onwere C.O."/>
            <person name="Osifeso I.O."/>
            <person name="Parra A.P."/>
            <person name="Patil S.P."/>
            <person name="Perez A.P."/>
            <person name="Perez Y.P."/>
            <person name="Pham C.P."/>
            <person name="Pu L.-L.P."/>
            <person name="Puazo M.P."/>
            <person name="Quiroz J.Q."/>
            <person name="Rouhana J.R."/>
            <person name="Ruiz M.R."/>
            <person name="Ruiz S.-J.R."/>
            <person name="Saada N.S."/>
            <person name="Santibanez J.S."/>
            <person name="Scheel M.S."/>
            <person name="Schneider B.S."/>
            <person name="Simmons D.S."/>
            <person name="Sisson I.S."/>
            <person name="Tang L.-Y.T."/>
            <person name="Thornton R.T."/>
            <person name="Tisius J.T."/>
            <person name="Toledanes G.T."/>
            <person name="Trejos Z.T."/>
            <person name="Usmani K.U."/>
            <person name="Varghese R.V."/>
            <person name="Vattathil S.V."/>
            <person name="Vee V.V."/>
            <person name="Walker D.W."/>
            <person name="Weissenberger G.W."/>
            <person name="White C.W."/>
            <person name="Williams A.W."/>
            <person name="Woodworth J.W."/>
            <person name="Wright R.W."/>
            <person name="Zhu Y.Z."/>
            <person name="Han Y.H."/>
            <person name="Newsham I.N."/>
            <person name="Nazareth L.N."/>
            <person name="Worley K.W."/>
            <person name="Muzny D.M."/>
            <person name="Rogers J.R."/>
            <person name="Gibbs R.G."/>
        </authorList>
    </citation>
    <scope>NUCLEOTIDE SEQUENCE [LARGE SCALE GENOMIC DNA]</scope>
</reference>
<evidence type="ECO:0000259" key="13">
    <source>
        <dbReference type="PROSITE" id="PS01031"/>
    </source>
</evidence>
<evidence type="ECO:0000256" key="2">
    <source>
        <dbReference type="ARBA" id="ARBA00004496"/>
    </source>
</evidence>
<dbReference type="GO" id="GO:0005634">
    <property type="term" value="C:nucleus"/>
    <property type="evidence" value="ECO:0007669"/>
    <property type="project" value="UniProtKB-SubCell"/>
</dbReference>
<keyword evidence="4" id="KW-0346">Stress response</keyword>
<evidence type="ECO:0000256" key="5">
    <source>
        <dbReference type="ARBA" id="ARBA00023242"/>
    </source>
</evidence>
<dbReference type="InterPro" id="IPR002068">
    <property type="entry name" value="A-crystallin/Hsp20_dom"/>
</dbReference>
<evidence type="ECO:0000256" key="11">
    <source>
        <dbReference type="SAM" id="MobiDB-lite"/>
    </source>
</evidence>
<evidence type="ECO:0000256" key="7">
    <source>
        <dbReference type="ARBA" id="ARBA00062643"/>
    </source>
</evidence>
<evidence type="ECO:0000313" key="15">
    <source>
        <dbReference type="Proteomes" id="UP000028761"/>
    </source>
</evidence>
<comment type="subcellular location">
    <subcellularLocation>
        <location evidence="2">Cytoplasm</location>
    </subcellularLocation>
    <subcellularLocation>
        <location evidence="1">Nucleus</location>
    </subcellularLocation>
</comment>
<evidence type="ECO:0000256" key="9">
    <source>
        <dbReference type="PROSITE-ProRule" id="PRU00285"/>
    </source>
</evidence>
<feature type="compositionally biased region" description="Low complexity" evidence="11">
    <location>
        <begin position="166"/>
        <end position="200"/>
    </location>
</feature>
<proteinExistence type="inferred from homology"/>
<dbReference type="GO" id="GO:0042026">
    <property type="term" value="P:protein refolding"/>
    <property type="evidence" value="ECO:0007669"/>
    <property type="project" value="TreeGrafter"/>
</dbReference>
<evidence type="ECO:0000313" key="14">
    <source>
        <dbReference type="Ensembl" id="ENSPANP00000010530.2"/>
    </source>
</evidence>
<dbReference type="CTD" id="3316"/>
<dbReference type="Proteomes" id="UP000028761">
    <property type="component" value="Chromosome 12"/>
</dbReference>
<dbReference type="GO" id="GO:0043066">
    <property type="term" value="P:negative regulation of apoptotic process"/>
    <property type="evidence" value="ECO:0007669"/>
    <property type="project" value="TreeGrafter"/>
</dbReference>
<keyword evidence="3" id="KW-0963">Cytoplasm</keyword>
<reference evidence="14" key="3">
    <citation type="submission" date="2025-09" db="UniProtKB">
        <authorList>
            <consortium name="Ensembl"/>
        </authorList>
    </citation>
    <scope>IDENTIFICATION</scope>
</reference>
<evidence type="ECO:0000256" key="6">
    <source>
        <dbReference type="ARBA" id="ARBA00059393"/>
    </source>
</evidence>
<feature type="signal peptide" evidence="12">
    <location>
        <begin position="1"/>
        <end position="20"/>
    </location>
</feature>
<evidence type="ECO:0000256" key="1">
    <source>
        <dbReference type="ARBA" id="ARBA00004123"/>
    </source>
</evidence>
<dbReference type="Pfam" id="PF00525">
    <property type="entry name" value="Crystallin"/>
    <property type="match status" value="1"/>
</dbReference>
<dbReference type="InterPro" id="IPR003090">
    <property type="entry name" value="Alpha-crystallin_N"/>
</dbReference>
<evidence type="ECO:0000256" key="4">
    <source>
        <dbReference type="ARBA" id="ARBA00023016"/>
    </source>
</evidence>
<dbReference type="InterPro" id="IPR001436">
    <property type="entry name" value="Alpha-crystallin/sHSP_animal"/>
</dbReference>
<dbReference type="GeneID" id="101007984"/>